<dbReference type="SUPFAM" id="SSF103088">
    <property type="entry name" value="OmpA-like"/>
    <property type="match status" value="1"/>
</dbReference>
<keyword evidence="2" id="KW-1185">Reference proteome</keyword>
<gene>
    <name evidence="1" type="ORF">PCOR1329_LOCUS45470</name>
</gene>
<organism evidence="1 2">
    <name type="scientific">Prorocentrum cordatum</name>
    <dbReference type="NCBI Taxonomy" id="2364126"/>
    <lineage>
        <taxon>Eukaryota</taxon>
        <taxon>Sar</taxon>
        <taxon>Alveolata</taxon>
        <taxon>Dinophyceae</taxon>
        <taxon>Prorocentrales</taxon>
        <taxon>Prorocentraceae</taxon>
        <taxon>Prorocentrum</taxon>
    </lineage>
</organism>
<proteinExistence type="predicted"/>
<dbReference type="InterPro" id="IPR036737">
    <property type="entry name" value="OmpA-like_sf"/>
</dbReference>
<dbReference type="EMBL" id="CAUYUJ010015468">
    <property type="protein sequence ID" value="CAK0854318.1"/>
    <property type="molecule type" value="Genomic_DNA"/>
</dbReference>
<dbReference type="Gene3D" id="3.30.1330.60">
    <property type="entry name" value="OmpA-like domain"/>
    <property type="match status" value="1"/>
</dbReference>
<sequence length="336" mass="36497">MPAWLKLRRRRTWLPPQGEDDPRLSVLVAIVRPPWKPKYCHHHRDRDLLPPVEAHRRNRCWCQSLGPARSCAGAEHEASLHALETTGTLRGALLQLCPRGLARLGGGSRGLRAAVGAELPRLARWHGLPAAGSLEVIAVAALAQAVGDVFFERASDVLRSDSEPVIDALAALLSAHRRCRVFVAGHCGRGCPSDFAPSFTRMRGKAVLRAVVERAGLRGHVGSALLLDHERKPRLFYCGCAASVAARDIAHAGATPLGDAHPRLDFSKAEVRVELVHRGADQIVEYQRGRRWWLAQPGGAPALHPDGPDWIPFNELDLRECSEDGGVGDDSDGGDA</sequence>
<accession>A0ABN9U6N0</accession>
<dbReference type="Proteomes" id="UP001189429">
    <property type="component" value="Unassembled WGS sequence"/>
</dbReference>
<protein>
    <submittedName>
        <fullName evidence="1">Uncharacterized protein</fullName>
    </submittedName>
</protein>
<evidence type="ECO:0000313" key="2">
    <source>
        <dbReference type="Proteomes" id="UP001189429"/>
    </source>
</evidence>
<evidence type="ECO:0000313" key="1">
    <source>
        <dbReference type="EMBL" id="CAK0854318.1"/>
    </source>
</evidence>
<comment type="caution">
    <text evidence="1">The sequence shown here is derived from an EMBL/GenBank/DDBJ whole genome shotgun (WGS) entry which is preliminary data.</text>
</comment>
<reference evidence="1" key="1">
    <citation type="submission" date="2023-10" db="EMBL/GenBank/DDBJ databases">
        <authorList>
            <person name="Chen Y."/>
            <person name="Shah S."/>
            <person name="Dougan E. K."/>
            <person name="Thang M."/>
            <person name="Chan C."/>
        </authorList>
    </citation>
    <scope>NUCLEOTIDE SEQUENCE [LARGE SCALE GENOMIC DNA]</scope>
</reference>
<name>A0ABN9U6N0_9DINO</name>